<evidence type="ECO:0000256" key="2">
    <source>
        <dbReference type="ARBA" id="ARBA00022692"/>
    </source>
</evidence>
<evidence type="ECO:0000256" key="5">
    <source>
        <dbReference type="ARBA" id="ARBA00023143"/>
    </source>
</evidence>
<proteinExistence type="inferred from homology"/>
<evidence type="ECO:0000313" key="9">
    <source>
        <dbReference type="Proteomes" id="UP000242699"/>
    </source>
</evidence>
<keyword evidence="8" id="KW-0966">Cell projection</keyword>
<keyword evidence="1 7" id="KW-1003">Cell membrane</keyword>
<dbReference type="Pfam" id="PF04347">
    <property type="entry name" value="FliO"/>
    <property type="match status" value="1"/>
</dbReference>
<keyword evidence="8" id="KW-0969">Cilium</keyword>
<keyword evidence="8" id="KW-0282">Flagellum</keyword>
<dbReference type="AlphaFoldDB" id="A0A2T2X6J0"/>
<feature type="transmembrane region" description="Helical" evidence="7">
    <location>
        <begin position="6"/>
        <end position="28"/>
    </location>
</feature>
<dbReference type="Proteomes" id="UP000242699">
    <property type="component" value="Unassembled WGS sequence"/>
</dbReference>
<organism evidence="8 9">
    <name type="scientific">Sulfobacillus benefaciens</name>
    <dbReference type="NCBI Taxonomy" id="453960"/>
    <lineage>
        <taxon>Bacteria</taxon>
        <taxon>Bacillati</taxon>
        <taxon>Bacillota</taxon>
        <taxon>Clostridia</taxon>
        <taxon>Eubacteriales</taxon>
        <taxon>Clostridiales Family XVII. Incertae Sedis</taxon>
        <taxon>Sulfobacillus</taxon>
    </lineage>
</organism>
<comment type="subcellular location">
    <subcellularLocation>
        <location evidence="7">Cell membrane</location>
    </subcellularLocation>
    <subcellularLocation>
        <location evidence="7">Bacterial flagellum basal body</location>
    </subcellularLocation>
</comment>
<comment type="caution">
    <text evidence="8">The sequence shown here is derived from an EMBL/GenBank/DDBJ whole genome shotgun (WGS) entry which is preliminary data.</text>
</comment>
<dbReference type="GO" id="GO:0005886">
    <property type="term" value="C:plasma membrane"/>
    <property type="evidence" value="ECO:0007669"/>
    <property type="project" value="UniProtKB-SubCell"/>
</dbReference>
<name>A0A2T2X6J0_9FIRM</name>
<evidence type="ECO:0000256" key="3">
    <source>
        <dbReference type="ARBA" id="ARBA00022989"/>
    </source>
</evidence>
<protein>
    <recommendedName>
        <fullName evidence="7">Flagellar protein</fullName>
    </recommendedName>
</protein>
<keyword evidence="5 7" id="KW-0975">Bacterial flagellum</keyword>
<evidence type="ECO:0000256" key="6">
    <source>
        <dbReference type="ARBA" id="ARBA00037937"/>
    </source>
</evidence>
<evidence type="ECO:0000256" key="4">
    <source>
        <dbReference type="ARBA" id="ARBA00023136"/>
    </source>
</evidence>
<dbReference type="NCBIfam" id="TIGR03500">
    <property type="entry name" value="FliO_TIGR"/>
    <property type="match status" value="1"/>
</dbReference>
<dbReference type="EMBL" id="PXYT01000013">
    <property type="protein sequence ID" value="PSR30121.1"/>
    <property type="molecule type" value="Genomic_DNA"/>
</dbReference>
<dbReference type="PANTHER" id="PTHR38766:SF1">
    <property type="entry name" value="FLAGELLAR PROTEIN FLIO"/>
    <property type="match status" value="1"/>
</dbReference>
<keyword evidence="4 7" id="KW-0472">Membrane</keyword>
<comment type="similarity">
    <text evidence="6 7">Belongs to the FliO/MopB family.</text>
</comment>
<evidence type="ECO:0000256" key="7">
    <source>
        <dbReference type="RuleBase" id="RU362064"/>
    </source>
</evidence>
<reference evidence="8 9" key="1">
    <citation type="journal article" date="2014" name="BMC Genomics">
        <title>Comparison of environmental and isolate Sulfobacillus genomes reveals diverse carbon, sulfur, nitrogen, and hydrogen metabolisms.</title>
        <authorList>
            <person name="Justice N.B."/>
            <person name="Norman A."/>
            <person name="Brown C.T."/>
            <person name="Singh A."/>
            <person name="Thomas B.C."/>
            <person name="Banfield J.F."/>
        </authorList>
    </citation>
    <scope>NUCLEOTIDE SEQUENCE [LARGE SCALE GENOMIC DNA]</scope>
    <source>
        <strain evidence="8">AMDSBA1</strain>
    </source>
</reference>
<keyword evidence="3 7" id="KW-1133">Transmembrane helix</keyword>
<dbReference type="InterPro" id="IPR022781">
    <property type="entry name" value="Flagellar_biosynth_FliO"/>
</dbReference>
<keyword evidence="2 7" id="KW-0812">Transmembrane</keyword>
<dbReference type="InterPro" id="IPR052205">
    <property type="entry name" value="FliO/MopB"/>
</dbReference>
<dbReference type="GO" id="GO:0044781">
    <property type="term" value="P:bacterial-type flagellum organization"/>
    <property type="evidence" value="ECO:0007669"/>
    <property type="project" value="UniProtKB-UniRule"/>
</dbReference>
<sequence>MNSIAVFLNFLWALALVVALAYAAARLLKKIGWGRMSQAQYLQQIDYLPLGPKRGIALVQIADKTVALGITDQTISLLMEVSEDAVTRQAREAGSIHETGLPQFAEELWRKIRRTEGSSS</sequence>
<dbReference type="PANTHER" id="PTHR38766">
    <property type="entry name" value="FLAGELLAR PROTEIN FLIO"/>
    <property type="match status" value="1"/>
</dbReference>
<dbReference type="GO" id="GO:0009425">
    <property type="term" value="C:bacterial-type flagellum basal body"/>
    <property type="evidence" value="ECO:0007669"/>
    <property type="project" value="UniProtKB-SubCell"/>
</dbReference>
<evidence type="ECO:0000313" key="8">
    <source>
        <dbReference type="EMBL" id="PSR30121.1"/>
    </source>
</evidence>
<gene>
    <name evidence="8" type="primary">fliO</name>
    <name evidence="8" type="ORF">C7B43_07525</name>
</gene>
<accession>A0A2T2X6J0</accession>
<evidence type="ECO:0000256" key="1">
    <source>
        <dbReference type="ARBA" id="ARBA00022475"/>
    </source>
</evidence>